<dbReference type="Gene3D" id="3.40.50.720">
    <property type="entry name" value="NAD(P)-binding Rossmann-like Domain"/>
    <property type="match status" value="1"/>
</dbReference>
<dbReference type="EMBL" id="JBHUDO010000004">
    <property type="protein sequence ID" value="MFD1647735.1"/>
    <property type="molecule type" value="Genomic_DNA"/>
</dbReference>
<feature type="domain" description="Gfo/Idh/MocA-like oxidoreductase N-terminal" evidence="1">
    <location>
        <begin position="5"/>
        <end position="122"/>
    </location>
</feature>
<evidence type="ECO:0000313" key="2">
    <source>
        <dbReference type="EMBL" id="MFD1647735.1"/>
    </source>
</evidence>
<comment type="caution">
    <text evidence="2">The sequence shown here is derived from an EMBL/GenBank/DDBJ whole genome shotgun (WGS) entry which is preliminary data.</text>
</comment>
<dbReference type="AlphaFoldDB" id="A0ABD6DQY5"/>
<sequence>MRELQTAVVGCGIAGSQIHVPVVEAHPDLGLVAVCDADESRLRSVDVDADVARYRDLDEMLAAESLDSVHVCTPPHTHVAVAEPVLEAGIPVLVEKPAADSVEAVDELARISEETGTTASVVHNKLFTPFVTKARKKVDRGEIGDPVSVTMLFGEPRDLSLSDRGDWVFGLPGGEIGEGIAHQAYLPLAFVDGLGEVSCVTTQNYGGYDDVAFDGVALEALDGSGDRLVTIKVLTGSTSKDQLLVHGRNAELTIDFIRGGLFTDRVANEDNSVGVLDFLRSNAGLGLGATRNVVGKVGGRLAELYDARMNDEPPIPNRSHYEQIDAHQRALREGRAPPVTLEEARDTVRILEALGEAASMEQAPAVSDGGTDGHA</sequence>
<dbReference type="SUPFAM" id="SSF51735">
    <property type="entry name" value="NAD(P)-binding Rossmann-fold domains"/>
    <property type="match status" value="1"/>
</dbReference>
<dbReference type="PANTHER" id="PTHR43377:SF1">
    <property type="entry name" value="BILIVERDIN REDUCTASE A"/>
    <property type="match status" value="1"/>
</dbReference>
<name>A0ABD6DQY5_9EURY</name>
<evidence type="ECO:0000259" key="1">
    <source>
        <dbReference type="Pfam" id="PF01408"/>
    </source>
</evidence>
<dbReference type="InterPro" id="IPR051450">
    <property type="entry name" value="Gfo/Idh/MocA_Oxidoreductases"/>
</dbReference>
<gene>
    <name evidence="2" type="ORF">ACFSBL_18745</name>
</gene>
<accession>A0ABD6DQY5</accession>
<organism evidence="2 3">
    <name type="scientific">Haloarchaeobius litoreus</name>
    <dbReference type="NCBI Taxonomy" id="755306"/>
    <lineage>
        <taxon>Archaea</taxon>
        <taxon>Methanobacteriati</taxon>
        <taxon>Methanobacteriota</taxon>
        <taxon>Stenosarchaea group</taxon>
        <taxon>Halobacteria</taxon>
        <taxon>Halobacteriales</taxon>
        <taxon>Halorubellaceae</taxon>
        <taxon>Haloarchaeobius</taxon>
    </lineage>
</organism>
<dbReference type="SUPFAM" id="SSF55347">
    <property type="entry name" value="Glyceraldehyde-3-phosphate dehydrogenase-like, C-terminal domain"/>
    <property type="match status" value="1"/>
</dbReference>
<dbReference type="PANTHER" id="PTHR43377">
    <property type="entry name" value="BILIVERDIN REDUCTASE A"/>
    <property type="match status" value="1"/>
</dbReference>
<dbReference type="Gene3D" id="3.30.360.10">
    <property type="entry name" value="Dihydrodipicolinate Reductase, domain 2"/>
    <property type="match status" value="1"/>
</dbReference>
<dbReference type="Proteomes" id="UP001597034">
    <property type="component" value="Unassembled WGS sequence"/>
</dbReference>
<proteinExistence type="predicted"/>
<protein>
    <submittedName>
        <fullName evidence="2">Gfo/Idh/MocA family protein</fullName>
    </submittedName>
</protein>
<dbReference type="Pfam" id="PF01408">
    <property type="entry name" value="GFO_IDH_MocA"/>
    <property type="match status" value="1"/>
</dbReference>
<dbReference type="RefSeq" id="WP_256401786.1">
    <property type="nucleotide sequence ID" value="NZ_JANHJR010000004.1"/>
</dbReference>
<dbReference type="InterPro" id="IPR036291">
    <property type="entry name" value="NAD(P)-bd_dom_sf"/>
</dbReference>
<reference evidence="2 3" key="1">
    <citation type="journal article" date="2019" name="Int. J. Syst. Evol. Microbiol.">
        <title>The Global Catalogue of Microorganisms (GCM) 10K type strain sequencing project: providing services to taxonomists for standard genome sequencing and annotation.</title>
        <authorList>
            <consortium name="The Broad Institute Genomics Platform"/>
            <consortium name="The Broad Institute Genome Sequencing Center for Infectious Disease"/>
            <person name="Wu L."/>
            <person name="Ma J."/>
        </authorList>
    </citation>
    <scope>NUCLEOTIDE SEQUENCE [LARGE SCALE GENOMIC DNA]</scope>
    <source>
        <strain evidence="2 3">CGMCC 1.10390</strain>
    </source>
</reference>
<keyword evidence="3" id="KW-1185">Reference proteome</keyword>
<evidence type="ECO:0000313" key="3">
    <source>
        <dbReference type="Proteomes" id="UP001597034"/>
    </source>
</evidence>
<dbReference type="InterPro" id="IPR000683">
    <property type="entry name" value="Gfo/Idh/MocA-like_OxRdtase_N"/>
</dbReference>